<evidence type="ECO:0000313" key="2">
    <source>
        <dbReference type="Proteomes" id="UP000535543"/>
    </source>
</evidence>
<evidence type="ECO:0000313" key="1">
    <source>
        <dbReference type="EMBL" id="NMN99191.1"/>
    </source>
</evidence>
<dbReference type="EMBL" id="VCQU01000015">
    <property type="protein sequence ID" value="NMN99191.1"/>
    <property type="molecule type" value="Genomic_DNA"/>
</dbReference>
<reference evidence="1 2" key="2">
    <citation type="submission" date="2020-06" db="EMBL/GenBank/DDBJ databases">
        <title>Antribacter stalactiti gen. nov., sp. nov., a new member of the family Nacardiaceae isolated from a cave.</title>
        <authorList>
            <person name="Kim I.S."/>
        </authorList>
    </citation>
    <scope>NUCLEOTIDE SEQUENCE [LARGE SCALE GENOMIC DNA]</scope>
    <source>
        <strain evidence="1 2">YC2-7</strain>
    </source>
</reference>
<sequence>MTATSTTDQPEQPDYEVAIIGAGISGIGAAIALRRAGIRDIALFERASDIGGTWRDNTYPGVGVDVPAQGYQFSYALKPDWSRVFAKGAEVKSYVDDCADRYDIRRLVKLNSEVTARVWDDDQSLWRLTIADRPVTARFVISAIGPFIEPKPPAIDGLGDFEGTILYSTSWDHRVGLAGKKVAIIGTGASAVQIIPEIAHEVARLDVYQRTPIWVTPKPDIGTPELASVLFKAVPPVQKLVRNAAARMMEVLLIGVAVNHETLAAVNHGTTRALRDIWYRLQVRDAVTRRKLTPDYDFGCKRPATSNTYLQTFNRPNVELVTDPIGRITRGGVETVVGIERDVDVLILATGFRTATDPEAYRRTPVRGRAGFDLATFYSEHRARSYESVSMPGLPNYFTIFGPYGWVGGTWHDLVETASNHIVRVIKEGHRRNATVVEVREDAADRWTEFARERMSHSVWAIGNCATANSYYYDHHGDTTYIRPTSAREAWHASRTFALEDYEFRFGPPIDIAFDGIEVAQPIASLSPADR</sequence>
<name>A0A848KLV5_9NOCA</name>
<accession>A0A848KLV5</accession>
<comment type="caution">
    <text evidence="1">The sequence shown here is derived from an EMBL/GenBank/DDBJ whole genome shotgun (WGS) entry which is preliminary data.</text>
</comment>
<keyword evidence="2" id="KW-1185">Reference proteome</keyword>
<dbReference type="InterPro" id="IPR036188">
    <property type="entry name" value="FAD/NAD-bd_sf"/>
</dbReference>
<organism evidence="1 2">
    <name type="scientific">Antrihabitans stalactiti</name>
    <dbReference type="NCBI Taxonomy" id="2584121"/>
    <lineage>
        <taxon>Bacteria</taxon>
        <taxon>Bacillati</taxon>
        <taxon>Actinomycetota</taxon>
        <taxon>Actinomycetes</taxon>
        <taxon>Mycobacteriales</taxon>
        <taxon>Nocardiaceae</taxon>
        <taxon>Antrihabitans</taxon>
    </lineage>
</organism>
<proteinExistence type="predicted"/>
<dbReference type="Pfam" id="PF13738">
    <property type="entry name" value="Pyr_redox_3"/>
    <property type="match status" value="1"/>
</dbReference>
<dbReference type="Proteomes" id="UP000535543">
    <property type="component" value="Unassembled WGS sequence"/>
</dbReference>
<gene>
    <name evidence="1" type="ORF">FGL95_29630</name>
</gene>
<reference evidence="1 2" key="1">
    <citation type="submission" date="2019-05" db="EMBL/GenBank/DDBJ databases">
        <authorList>
            <person name="Lee S.D."/>
        </authorList>
    </citation>
    <scope>NUCLEOTIDE SEQUENCE [LARGE SCALE GENOMIC DNA]</scope>
    <source>
        <strain evidence="1 2">YC2-7</strain>
    </source>
</reference>
<dbReference type="SUPFAM" id="SSF51905">
    <property type="entry name" value="FAD/NAD(P)-binding domain"/>
    <property type="match status" value="1"/>
</dbReference>
<dbReference type="InterPro" id="IPR051209">
    <property type="entry name" value="FAD-bind_Monooxygenase_sf"/>
</dbReference>
<dbReference type="PRINTS" id="PR00469">
    <property type="entry name" value="PNDRDTASEII"/>
</dbReference>
<dbReference type="RefSeq" id="WP_338080092.1">
    <property type="nucleotide sequence ID" value="NZ_VCQU01000015.1"/>
</dbReference>
<dbReference type="AlphaFoldDB" id="A0A848KLV5"/>
<dbReference type="PANTHER" id="PTHR42877">
    <property type="entry name" value="L-ORNITHINE N(5)-MONOOXYGENASE-RELATED"/>
    <property type="match status" value="1"/>
</dbReference>
<protein>
    <submittedName>
        <fullName evidence="1">NAD(P)/FAD-dependent oxidoreductase</fullName>
    </submittedName>
</protein>
<dbReference type="PANTHER" id="PTHR42877:SF4">
    <property type="entry name" value="FAD_NAD(P)-BINDING DOMAIN-CONTAINING PROTEIN-RELATED"/>
    <property type="match status" value="1"/>
</dbReference>
<dbReference type="Gene3D" id="3.50.50.60">
    <property type="entry name" value="FAD/NAD(P)-binding domain"/>
    <property type="match status" value="3"/>
</dbReference>